<dbReference type="PROSITE" id="PS50878">
    <property type="entry name" value="RT_POL"/>
    <property type="match status" value="1"/>
</dbReference>
<dbReference type="InterPro" id="IPR000477">
    <property type="entry name" value="RT_dom"/>
</dbReference>
<gene>
    <name evidence="2" type="ORF">BV82_1754</name>
</gene>
<evidence type="ECO:0000313" key="3">
    <source>
        <dbReference type="Proteomes" id="UP000027121"/>
    </source>
</evidence>
<dbReference type="CDD" id="cd01646">
    <property type="entry name" value="RT_Bac_retron_I"/>
    <property type="match status" value="1"/>
</dbReference>
<dbReference type="EMBL" id="CP071706">
    <property type="protein sequence ID" value="KDO00214.1"/>
    <property type="molecule type" value="Genomic_DNA"/>
</dbReference>
<sequence length="431" mass="49884">MLNQNFSPDNLKKFLHSRRDQRKLKKQNSFESEQKILTDLSYKVDSQDFKFESISTTQIKNKTIVRTKSIKEILILRKLNDNLKRIYGAKQSNRREITKQVYTLLQEINPIHIIRLDIKSFYESIKLDAVLEPIFEETLLSPTSKKIVKAILRDPSIPDHIPRGLNISSTLTEIYMRDFDGAIRSLSGVYYYARYVDDIIIFAYKNIINGSERVIKNSLPTGLNTHKKKSKYHPIICRCLLNCECSNNCKCRASCTCEPDAPKNITLDYLGYNFTFSDIPKNSKKEDRKKPKKITVTLAERKVNRIKTRTILALLDHCKKPNYQLLKDRIHFLTGNCEFSIKGDFKIRSGIFYNYPLLSADDPALLDLTNFLRKSIHSKRGSLGRALSKSLSNAERSQLGRLSFRSGFKNKITYKVSEEKLSTIKECWKNA</sequence>
<proteinExistence type="predicted"/>
<feature type="domain" description="Reverse transcriptase" evidence="1">
    <location>
        <begin position="40"/>
        <end position="274"/>
    </location>
</feature>
<dbReference type="GeneID" id="98285650"/>
<dbReference type="GO" id="GO:0003964">
    <property type="term" value="F:RNA-directed DNA polymerase activity"/>
    <property type="evidence" value="ECO:0007669"/>
    <property type="project" value="UniProtKB-KW"/>
</dbReference>
<keyword evidence="2" id="KW-0548">Nucleotidyltransferase</keyword>
<keyword evidence="2" id="KW-0808">Transferase</keyword>
<evidence type="ECO:0000259" key="1">
    <source>
        <dbReference type="PROSITE" id="PS50878"/>
    </source>
</evidence>
<dbReference type="AlphaFoldDB" id="A0AAP0SI47"/>
<dbReference type="KEGG" id="pdw:BV82_1754"/>
<organism evidence="2 3">
    <name type="scientific">Pseudomonas donghuensis</name>
    <dbReference type="NCBI Taxonomy" id="1163398"/>
    <lineage>
        <taxon>Bacteria</taxon>
        <taxon>Pseudomonadati</taxon>
        <taxon>Pseudomonadota</taxon>
        <taxon>Gammaproteobacteria</taxon>
        <taxon>Pseudomonadales</taxon>
        <taxon>Pseudomonadaceae</taxon>
        <taxon>Pseudomonas</taxon>
    </lineage>
</organism>
<accession>A0AAP0SI47</accession>
<dbReference type="NCBIfam" id="NF041747">
    <property type="entry name" value="Drt3a"/>
    <property type="match status" value="1"/>
</dbReference>
<dbReference type="RefSeq" id="WP_081839646.1">
    <property type="nucleotide sequence ID" value="NZ_CP071706.1"/>
</dbReference>
<keyword evidence="3" id="KW-1185">Reference proteome</keyword>
<reference evidence="2 3" key="2">
    <citation type="journal article" date="2016" name="Front. Microbiol.">
        <title>When Genome-Based Approach Meets the 'Old but Good': Revealing Genes Involved in the Antibacterial Activity of Pseudomonas sp. P482 against Soft Rot Pathogens.</title>
        <authorList>
            <person name="Krzyzanowska D.M."/>
            <person name="Ossowicki A."/>
            <person name="Rajewska M."/>
            <person name="Maciag T."/>
            <person name="Jablonska M."/>
            <person name="Obuchowski M."/>
            <person name="Heeb S."/>
            <person name="Jafra S."/>
        </authorList>
    </citation>
    <scope>NUCLEOTIDE SEQUENCE [LARGE SCALE GENOMIC DNA]</scope>
    <source>
        <strain evidence="2 3">P482</strain>
    </source>
</reference>
<dbReference type="Proteomes" id="UP000027121">
    <property type="component" value="Chromosome"/>
</dbReference>
<reference evidence="2 3" key="1">
    <citation type="journal article" date="2014" name="Genome Announc.">
        <title>Genome Sequence of Pseudomonas sp. Strain P482, a Tomato Rhizosphere Isolate with Broad-Spectrum Antimicrobial Activity.</title>
        <authorList>
            <person name="Krzyzanowska D.M."/>
            <person name="Ossowicki A."/>
            <person name="Jafra S."/>
        </authorList>
    </citation>
    <scope>NUCLEOTIDE SEQUENCE [LARGE SCALE GENOMIC DNA]</scope>
    <source>
        <strain evidence="2 3">P482</strain>
    </source>
</reference>
<dbReference type="Pfam" id="PF00078">
    <property type="entry name" value="RVT_1"/>
    <property type="match status" value="1"/>
</dbReference>
<keyword evidence="2" id="KW-0695">RNA-directed DNA polymerase</keyword>
<protein>
    <submittedName>
        <fullName evidence="2">RNA-directed DNA polymerase</fullName>
    </submittedName>
</protein>
<name>A0AAP0SI47_9PSED</name>
<evidence type="ECO:0000313" key="2">
    <source>
        <dbReference type="EMBL" id="KDO00214.1"/>
    </source>
</evidence>